<organism evidence="1 2">
    <name type="scientific">Caenorhabditis japonica</name>
    <dbReference type="NCBI Taxonomy" id="281687"/>
    <lineage>
        <taxon>Eukaryota</taxon>
        <taxon>Metazoa</taxon>
        <taxon>Ecdysozoa</taxon>
        <taxon>Nematoda</taxon>
        <taxon>Chromadorea</taxon>
        <taxon>Rhabditida</taxon>
        <taxon>Rhabditina</taxon>
        <taxon>Rhabditomorpha</taxon>
        <taxon>Rhabditoidea</taxon>
        <taxon>Rhabditidae</taxon>
        <taxon>Peloderinae</taxon>
        <taxon>Caenorhabditis</taxon>
    </lineage>
</organism>
<evidence type="ECO:0000313" key="1">
    <source>
        <dbReference type="EnsemblMetazoa" id="CJA11598.1"/>
    </source>
</evidence>
<sequence>MAVSRMAVALRIDDSERHISRGSESKSPRTAKKLERERSRILIDQLSRSAMLMNDFFLSFCREIQKSGIDCQNTNEVLTFTENKRLQLLNILEDVDENDKIARFNLCNLIGFLRRIQERNEDLLRVVSKPSFD</sequence>
<reference evidence="2" key="1">
    <citation type="submission" date="2010-08" db="EMBL/GenBank/DDBJ databases">
        <authorList>
            <consortium name="Caenorhabditis japonica Sequencing Consortium"/>
            <person name="Wilson R.K."/>
        </authorList>
    </citation>
    <scope>NUCLEOTIDE SEQUENCE [LARGE SCALE GENOMIC DNA]</scope>
    <source>
        <strain evidence="2">DF5081</strain>
    </source>
</reference>
<dbReference type="AlphaFoldDB" id="A0A8R1DTP2"/>
<dbReference type="Proteomes" id="UP000005237">
    <property type="component" value="Unassembled WGS sequence"/>
</dbReference>
<protein>
    <submittedName>
        <fullName evidence="1">Uncharacterized protein</fullName>
    </submittedName>
</protein>
<proteinExistence type="predicted"/>
<reference evidence="1" key="2">
    <citation type="submission" date="2022-06" db="UniProtKB">
        <authorList>
            <consortium name="EnsemblMetazoa"/>
        </authorList>
    </citation>
    <scope>IDENTIFICATION</scope>
    <source>
        <strain evidence="1">DF5081</strain>
    </source>
</reference>
<name>A0A8R1DTP2_CAEJA</name>
<evidence type="ECO:0000313" key="2">
    <source>
        <dbReference type="Proteomes" id="UP000005237"/>
    </source>
</evidence>
<accession>A0A8R1DTP2</accession>
<keyword evidence="2" id="KW-1185">Reference proteome</keyword>
<dbReference type="EnsemblMetazoa" id="CJA11598.1">
    <property type="protein sequence ID" value="CJA11598.1"/>
    <property type="gene ID" value="WBGene00130802"/>
</dbReference>